<organism evidence="7 8">
    <name type="scientific">Nonomuraea montanisoli</name>
    <dbReference type="NCBI Taxonomy" id="2741721"/>
    <lineage>
        <taxon>Bacteria</taxon>
        <taxon>Bacillati</taxon>
        <taxon>Actinomycetota</taxon>
        <taxon>Actinomycetes</taxon>
        <taxon>Streptosporangiales</taxon>
        <taxon>Streptosporangiaceae</taxon>
        <taxon>Nonomuraea</taxon>
    </lineage>
</organism>
<keyword evidence="4" id="KW-0472">Membrane</keyword>
<gene>
    <name evidence="7" type="ORF">HTZ77_00435</name>
</gene>
<dbReference type="Proteomes" id="UP000586042">
    <property type="component" value="Unassembled WGS sequence"/>
</dbReference>
<dbReference type="EMBL" id="JABWGN010000001">
    <property type="protein sequence ID" value="NUW29904.1"/>
    <property type="molecule type" value="Genomic_DNA"/>
</dbReference>
<dbReference type="AlphaFoldDB" id="A0A7Y6I3K4"/>
<reference evidence="7 8" key="1">
    <citation type="submission" date="2020-06" db="EMBL/GenBank/DDBJ databases">
        <title>Nonomuraea sp. SMC257, a novel actinomycete isolated from soil.</title>
        <authorList>
            <person name="Chanama M."/>
        </authorList>
    </citation>
    <scope>NUCLEOTIDE SEQUENCE [LARGE SCALE GENOMIC DNA]</scope>
    <source>
        <strain evidence="7 8">SMC257</strain>
    </source>
</reference>
<evidence type="ECO:0000256" key="6">
    <source>
        <dbReference type="ARBA" id="ARBA00023316"/>
    </source>
</evidence>
<dbReference type="PANTHER" id="PTHR30518">
    <property type="entry name" value="ENDOLYTIC MUREIN TRANSGLYCOSYLASE"/>
    <property type="match status" value="1"/>
</dbReference>
<keyword evidence="2" id="KW-0812">Transmembrane</keyword>
<evidence type="ECO:0000256" key="1">
    <source>
        <dbReference type="ARBA" id="ARBA00022475"/>
    </source>
</evidence>
<evidence type="ECO:0000256" key="4">
    <source>
        <dbReference type="ARBA" id="ARBA00023136"/>
    </source>
</evidence>
<accession>A0A7Y6I3K4</accession>
<evidence type="ECO:0000313" key="7">
    <source>
        <dbReference type="EMBL" id="NUW29904.1"/>
    </source>
</evidence>
<keyword evidence="5" id="KW-0456">Lyase</keyword>
<keyword evidence="3" id="KW-1133">Transmembrane helix</keyword>
<proteinExistence type="predicted"/>
<evidence type="ECO:0000313" key="8">
    <source>
        <dbReference type="Proteomes" id="UP000586042"/>
    </source>
</evidence>
<dbReference type="GO" id="GO:0016829">
    <property type="term" value="F:lyase activity"/>
    <property type="evidence" value="ECO:0007669"/>
    <property type="project" value="UniProtKB-KW"/>
</dbReference>
<evidence type="ECO:0000256" key="2">
    <source>
        <dbReference type="ARBA" id="ARBA00022692"/>
    </source>
</evidence>
<keyword evidence="6" id="KW-0961">Cell wall biogenesis/degradation</keyword>
<dbReference type="InterPro" id="IPR003770">
    <property type="entry name" value="MLTG-like"/>
</dbReference>
<dbReference type="GO" id="GO:0071555">
    <property type="term" value="P:cell wall organization"/>
    <property type="evidence" value="ECO:0007669"/>
    <property type="project" value="UniProtKB-KW"/>
</dbReference>
<name>A0A7Y6I3K4_9ACTN</name>
<comment type="caution">
    <text evidence="7">The sequence shown here is derived from an EMBL/GenBank/DDBJ whole genome shotgun (WGS) entry which is preliminary data.</text>
</comment>
<dbReference type="PANTHER" id="PTHR30518:SF2">
    <property type="entry name" value="ENDOLYTIC MUREIN TRANSGLYCOSYLASE"/>
    <property type="match status" value="1"/>
</dbReference>
<dbReference type="RefSeq" id="WP_175587401.1">
    <property type="nucleotide sequence ID" value="NZ_JABWGN010000001.1"/>
</dbReference>
<protein>
    <submittedName>
        <fullName evidence="7">Endolytic transglycosylase MltG</fullName>
    </submittedName>
</protein>
<dbReference type="Pfam" id="PF02618">
    <property type="entry name" value="YceG"/>
    <property type="match status" value="1"/>
</dbReference>
<keyword evidence="1" id="KW-1003">Cell membrane</keyword>
<sequence>MRPRGMALAAAAAVAVLAAGTVAGVRGLSGERPAPAVATGPMTRATGEDAASAAPGRVTAVTVRDGYRLADVLRKLAQASGRPLAEFERAAKDGAALGLPDYAKGSLEGFASPGTYEVAPGRSAQQILADMVKQHRSTADWLGLVEGARRLGRGPRDVMIVASIVQAESSSLADMPKVARTIYNRLDHRPPMMLKMDSPLMYALGKYAVEASDDDLKSRSRYNTYRYHGLPPGPILNPGRDAIEAALRPATGSWLYYVVVDPKTGATKFAGSPAEYETLVKERKRRTRAEQ</sequence>
<keyword evidence="8" id="KW-1185">Reference proteome</keyword>
<evidence type="ECO:0000256" key="5">
    <source>
        <dbReference type="ARBA" id="ARBA00023239"/>
    </source>
</evidence>
<evidence type="ECO:0000256" key="3">
    <source>
        <dbReference type="ARBA" id="ARBA00022989"/>
    </source>
</evidence>